<keyword evidence="4" id="KW-1185">Reference proteome</keyword>
<dbReference type="PANTHER" id="PTHR33542:SF5">
    <property type="entry name" value="FERROCHELATASE CHE1"/>
    <property type="match status" value="1"/>
</dbReference>
<dbReference type="SUPFAM" id="SSF53800">
    <property type="entry name" value="Chelatase"/>
    <property type="match status" value="1"/>
</dbReference>
<evidence type="ECO:0000313" key="4">
    <source>
        <dbReference type="Proteomes" id="UP001595816"/>
    </source>
</evidence>
<dbReference type="PANTHER" id="PTHR33542">
    <property type="entry name" value="SIROHYDROCHLORIN FERROCHELATASE, CHLOROPLASTIC"/>
    <property type="match status" value="1"/>
</dbReference>
<keyword evidence="2" id="KW-0456">Lyase</keyword>
<dbReference type="CDD" id="cd03416">
    <property type="entry name" value="CbiX_SirB_N"/>
    <property type="match status" value="1"/>
</dbReference>
<organism evidence="3 4">
    <name type="scientific">Hamadaea flava</name>
    <dbReference type="NCBI Taxonomy" id="1742688"/>
    <lineage>
        <taxon>Bacteria</taxon>
        <taxon>Bacillati</taxon>
        <taxon>Actinomycetota</taxon>
        <taxon>Actinomycetes</taxon>
        <taxon>Micromonosporales</taxon>
        <taxon>Micromonosporaceae</taxon>
        <taxon>Hamadaea</taxon>
    </lineage>
</organism>
<reference evidence="4" key="1">
    <citation type="journal article" date="2019" name="Int. J. Syst. Evol. Microbiol.">
        <title>The Global Catalogue of Microorganisms (GCM) 10K type strain sequencing project: providing services to taxonomists for standard genome sequencing and annotation.</title>
        <authorList>
            <consortium name="The Broad Institute Genomics Platform"/>
            <consortium name="The Broad Institute Genome Sequencing Center for Infectious Disease"/>
            <person name="Wu L."/>
            <person name="Ma J."/>
        </authorList>
    </citation>
    <scope>NUCLEOTIDE SEQUENCE [LARGE SCALE GENOMIC DNA]</scope>
    <source>
        <strain evidence="4">CGMCC 4.7289</strain>
    </source>
</reference>
<dbReference type="Gene3D" id="3.40.50.1400">
    <property type="match status" value="2"/>
</dbReference>
<dbReference type="EMBL" id="JBHSAY010000033">
    <property type="protein sequence ID" value="MFC4136652.1"/>
    <property type="molecule type" value="Genomic_DNA"/>
</dbReference>
<keyword evidence="1" id="KW-0479">Metal-binding</keyword>
<dbReference type="RefSeq" id="WP_253760427.1">
    <property type="nucleotide sequence ID" value="NZ_JAMZDZ010000001.1"/>
</dbReference>
<accession>A0ABV8LZW8</accession>
<protein>
    <submittedName>
        <fullName evidence="3">Sirohydrochlorin chelatase</fullName>
    </submittedName>
</protein>
<dbReference type="Proteomes" id="UP001595816">
    <property type="component" value="Unassembled WGS sequence"/>
</dbReference>
<proteinExistence type="predicted"/>
<dbReference type="InterPro" id="IPR050963">
    <property type="entry name" value="Sirohydro_Cobaltochel/CbiX"/>
</dbReference>
<gene>
    <name evidence="3" type="ORF">ACFOZ4_39110</name>
</gene>
<evidence type="ECO:0000256" key="2">
    <source>
        <dbReference type="ARBA" id="ARBA00023239"/>
    </source>
</evidence>
<evidence type="ECO:0000256" key="1">
    <source>
        <dbReference type="ARBA" id="ARBA00022723"/>
    </source>
</evidence>
<dbReference type="InterPro" id="IPR002762">
    <property type="entry name" value="CbiX-like"/>
</dbReference>
<dbReference type="Pfam" id="PF01903">
    <property type="entry name" value="CbiX"/>
    <property type="match status" value="2"/>
</dbReference>
<comment type="caution">
    <text evidence="3">The sequence shown here is derived from an EMBL/GenBank/DDBJ whole genome shotgun (WGS) entry which is preliminary data.</text>
</comment>
<evidence type="ECO:0000313" key="3">
    <source>
        <dbReference type="EMBL" id="MFC4136652.1"/>
    </source>
</evidence>
<sequence>MTPLLLVAHGSRDPRANATTRALARVVAAARPGLDVRVCFLELALPSPATVLSALGEPTIVVPLLLTNAYHGRIDLPAQVAGFDVAVAAPLGGPSEHLLAGLRKRLDAAIGRDAYDGLVLAAAGTRMADARVVVEQAGANLGAALGVPVEVAYAAGATPTGGEAVAALRARGARRVAVASYFLACGRLFDLVTNSAVDAGAVAVAEPLGASWDLARLILERYEWASTSLPNTSPVASFSNA</sequence>
<name>A0ABV8LZW8_9ACTN</name>